<dbReference type="InterPro" id="IPR029063">
    <property type="entry name" value="SAM-dependent_MTases_sf"/>
</dbReference>
<dbReference type="GO" id="GO:0032259">
    <property type="term" value="P:methylation"/>
    <property type="evidence" value="ECO:0007669"/>
    <property type="project" value="UniProtKB-KW"/>
</dbReference>
<dbReference type="OrthoDB" id="9798496at2"/>
<sequence>MSDFSTARRNMVDGQIRPSSVTDWRIIDAMREVPRDAFVPANQRELAYLDLDIDVSGPGATRRCLLRPVVTARLLQAASLQLEENVLVVGCATGYVAALAAKLAGRVTATESENTLAAQAQDILQRLGGFGNVEVQAAAAVEGAPASGPYDAIILNGATEIVPKPLYRQLRDGGRLVGIFALGQTPRAEFVTRSGDDFGHRALFDVTAPVLPGLQRPVEFVF</sequence>
<evidence type="ECO:0000313" key="4">
    <source>
        <dbReference type="EMBL" id="ABJ06684.1"/>
    </source>
</evidence>
<comment type="similarity">
    <text evidence="1">Belongs to the methyltransferase superfamily. L-isoaspartyl/D-aspartyl protein methyltransferase family.</text>
</comment>
<dbReference type="GO" id="GO:0004719">
    <property type="term" value="F:protein-L-isoaspartate (D-aspartate) O-methyltransferase activity"/>
    <property type="evidence" value="ECO:0007669"/>
    <property type="project" value="InterPro"/>
</dbReference>
<dbReference type="Pfam" id="PF01135">
    <property type="entry name" value="PCMT"/>
    <property type="match status" value="1"/>
</dbReference>
<keyword evidence="4" id="KW-0489">Methyltransferase</keyword>
<organism evidence="4">
    <name type="scientific">Rhodopseudomonas palustris (strain BisA53)</name>
    <dbReference type="NCBI Taxonomy" id="316055"/>
    <lineage>
        <taxon>Bacteria</taxon>
        <taxon>Pseudomonadati</taxon>
        <taxon>Pseudomonadota</taxon>
        <taxon>Alphaproteobacteria</taxon>
        <taxon>Hyphomicrobiales</taxon>
        <taxon>Nitrobacteraceae</taxon>
        <taxon>Rhodopseudomonas</taxon>
    </lineage>
</organism>
<accession>Q07N00</accession>
<dbReference type="PANTHER" id="PTHR11579">
    <property type="entry name" value="PROTEIN-L-ISOASPARTATE O-METHYLTRANSFERASE"/>
    <property type="match status" value="1"/>
</dbReference>
<evidence type="ECO:0000256" key="2">
    <source>
        <dbReference type="ARBA" id="ARBA00013346"/>
    </source>
</evidence>
<protein>
    <recommendedName>
        <fullName evidence="2">Protein-L-isoaspartate O-methyltransferase</fullName>
    </recommendedName>
    <alternativeName>
        <fullName evidence="3">Protein L-isoaspartyl methyltransferase</fullName>
    </alternativeName>
</protein>
<dbReference type="eggNOG" id="COG2518">
    <property type="taxonomic scope" value="Bacteria"/>
</dbReference>
<dbReference type="STRING" id="316055.RPE_2747"/>
<dbReference type="HOGENOM" id="CLU_055432_2_1_5"/>
<keyword evidence="4" id="KW-0808">Transferase</keyword>
<dbReference type="CDD" id="cd02440">
    <property type="entry name" value="AdoMet_MTases"/>
    <property type="match status" value="1"/>
</dbReference>
<dbReference type="Gene3D" id="3.40.50.150">
    <property type="entry name" value="Vaccinia Virus protein VP39"/>
    <property type="match status" value="1"/>
</dbReference>
<name>Q07N00_RHOP5</name>
<dbReference type="AlphaFoldDB" id="Q07N00"/>
<proteinExistence type="inferred from homology"/>
<reference evidence="4" key="1">
    <citation type="submission" date="2006-09" db="EMBL/GenBank/DDBJ databases">
        <title>Complete sequence of Rhodopseudomonas palustris BisA53.</title>
        <authorList>
            <consortium name="US DOE Joint Genome Institute"/>
            <person name="Copeland A."/>
            <person name="Lucas S."/>
            <person name="Lapidus A."/>
            <person name="Barry K."/>
            <person name="Detter J.C."/>
            <person name="Glavina del Rio T."/>
            <person name="Hammon N."/>
            <person name="Israni S."/>
            <person name="Dalin E."/>
            <person name="Tice H."/>
            <person name="Pitluck S."/>
            <person name="Chain P."/>
            <person name="Malfatti S."/>
            <person name="Shin M."/>
            <person name="Vergez L."/>
            <person name="Schmutz J."/>
            <person name="Larimer F."/>
            <person name="Land M."/>
            <person name="Hauser L."/>
            <person name="Pelletier D.A."/>
            <person name="Kyrpides N."/>
            <person name="Kim E."/>
            <person name="Harwood C.S."/>
            <person name="Oda Y."/>
            <person name="Richardson P."/>
        </authorList>
    </citation>
    <scope>NUCLEOTIDE SEQUENCE [LARGE SCALE GENOMIC DNA]</scope>
    <source>
        <strain evidence="4">BisA53</strain>
    </source>
</reference>
<dbReference type="PANTHER" id="PTHR11579:SF18">
    <property type="entry name" value="PROTEIN-L-ISOASPARTATE O-METHYLTRANSFERASE"/>
    <property type="match status" value="1"/>
</dbReference>
<dbReference type="GO" id="GO:0005737">
    <property type="term" value="C:cytoplasm"/>
    <property type="evidence" value="ECO:0007669"/>
    <property type="project" value="TreeGrafter"/>
</dbReference>
<gene>
    <name evidence="4" type="ordered locus">RPE_2747</name>
</gene>
<dbReference type="EMBL" id="CP000463">
    <property type="protein sequence ID" value="ABJ06684.1"/>
    <property type="molecule type" value="Genomic_DNA"/>
</dbReference>
<dbReference type="InterPro" id="IPR000682">
    <property type="entry name" value="PCMT"/>
</dbReference>
<dbReference type="SUPFAM" id="SSF53335">
    <property type="entry name" value="S-adenosyl-L-methionine-dependent methyltransferases"/>
    <property type="match status" value="1"/>
</dbReference>
<evidence type="ECO:0000256" key="3">
    <source>
        <dbReference type="ARBA" id="ARBA00030757"/>
    </source>
</evidence>
<dbReference type="KEGG" id="rpe:RPE_2747"/>
<evidence type="ECO:0000256" key="1">
    <source>
        <dbReference type="ARBA" id="ARBA00005369"/>
    </source>
</evidence>